<keyword evidence="3" id="KW-1185">Reference proteome</keyword>
<dbReference type="Proteomes" id="UP000184339">
    <property type="component" value="Unassembled WGS sequence"/>
</dbReference>
<dbReference type="OrthoDB" id="8030967at2"/>
<dbReference type="EMBL" id="FRCX01000007">
    <property type="protein sequence ID" value="SHN32026.1"/>
    <property type="molecule type" value="Genomic_DNA"/>
</dbReference>
<dbReference type="AlphaFoldDB" id="A0A1M7QL44"/>
<sequence length="195" mass="20076">MPSIGLILTPGFADWEYAFIAGTAAPYYGIETRFFTPMQGQGQGQGQFRSMGGLAVTVENGLQQCLDWRPDVVAVIGGTLWEQRDAPDLNSFLRTARGNGAGIAGICGGTLALARAGLLDTVAHTSNGAEFLQDNAAGYHGGALYQASPRAVASEGIITAAGTAPLSFTCAVFAAVGLAPEAIAKFQSMLTAESA</sequence>
<dbReference type="Gene3D" id="3.40.50.880">
    <property type="match status" value="1"/>
</dbReference>
<evidence type="ECO:0000313" key="2">
    <source>
        <dbReference type="EMBL" id="SHN32026.1"/>
    </source>
</evidence>
<dbReference type="InterPro" id="IPR002818">
    <property type="entry name" value="DJ-1/PfpI"/>
</dbReference>
<feature type="domain" description="DJ-1/PfpI" evidence="1">
    <location>
        <begin position="4"/>
        <end position="172"/>
    </location>
</feature>
<name>A0A1M7QL44_9BURK</name>
<organism evidence="2 3">
    <name type="scientific">Duganella sacchari</name>
    <dbReference type="NCBI Taxonomy" id="551987"/>
    <lineage>
        <taxon>Bacteria</taxon>
        <taxon>Pseudomonadati</taxon>
        <taxon>Pseudomonadota</taxon>
        <taxon>Betaproteobacteria</taxon>
        <taxon>Burkholderiales</taxon>
        <taxon>Oxalobacteraceae</taxon>
        <taxon>Telluria group</taxon>
        <taxon>Duganella</taxon>
    </lineage>
</organism>
<accession>A0A1M7QL44</accession>
<proteinExistence type="predicted"/>
<dbReference type="Pfam" id="PF01965">
    <property type="entry name" value="DJ-1_PfpI"/>
    <property type="match status" value="1"/>
</dbReference>
<reference evidence="3" key="1">
    <citation type="submission" date="2016-11" db="EMBL/GenBank/DDBJ databases">
        <authorList>
            <person name="Varghese N."/>
            <person name="Submissions S."/>
        </authorList>
    </citation>
    <scope>NUCLEOTIDE SEQUENCE [LARGE SCALE GENOMIC DNA]</scope>
    <source>
        <strain evidence="3">Sac-22</strain>
    </source>
</reference>
<evidence type="ECO:0000313" key="3">
    <source>
        <dbReference type="Proteomes" id="UP000184339"/>
    </source>
</evidence>
<dbReference type="InterPro" id="IPR029062">
    <property type="entry name" value="Class_I_gatase-like"/>
</dbReference>
<dbReference type="GO" id="GO:0006355">
    <property type="term" value="P:regulation of DNA-templated transcription"/>
    <property type="evidence" value="ECO:0007669"/>
    <property type="project" value="TreeGrafter"/>
</dbReference>
<evidence type="ECO:0000259" key="1">
    <source>
        <dbReference type="Pfam" id="PF01965"/>
    </source>
</evidence>
<dbReference type="RefSeq" id="WP_072786537.1">
    <property type="nucleotide sequence ID" value="NZ_FRCX01000007.1"/>
</dbReference>
<protein>
    <submittedName>
        <fullName evidence="2">DJ-1/PfpI family protein</fullName>
    </submittedName>
</protein>
<dbReference type="InterPro" id="IPR052158">
    <property type="entry name" value="INH-QAR"/>
</dbReference>
<gene>
    <name evidence="2" type="ORF">SAMN05192549_107237</name>
</gene>
<dbReference type="PANTHER" id="PTHR43130:SF3">
    <property type="entry name" value="HTH-TYPE TRANSCRIPTIONAL REGULATOR RV1931C"/>
    <property type="match status" value="1"/>
</dbReference>
<dbReference type="STRING" id="551987.SAMN05192549_107237"/>
<dbReference type="PANTHER" id="PTHR43130">
    <property type="entry name" value="ARAC-FAMILY TRANSCRIPTIONAL REGULATOR"/>
    <property type="match status" value="1"/>
</dbReference>
<dbReference type="SUPFAM" id="SSF52317">
    <property type="entry name" value="Class I glutamine amidotransferase-like"/>
    <property type="match status" value="1"/>
</dbReference>